<dbReference type="InterPro" id="IPR011993">
    <property type="entry name" value="PH-like_dom_sf"/>
</dbReference>
<dbReference type="CDD" id="cd13250">
    <property type="entry name" value="PH_ACAP"/>
    <property type="match status" value="1"/>
</dbReference>
<evidence type="ECO:0000256" key="12">
    <source>
        <dbReference type="ARBA" id="ARBA00023136"/>
    </source>
</evidence>
<keyword evidence="10 13" id="KW-0040">ANK repeat</keyword>
<accession>A0ABM2XW60</accession>
<dbReference type="InterPro" id="IPR036770">
    <property type="entry name" value="Ankyrin_rpt-contain_sf"/>
</dbReference>
<comment type="domain">
    <text evidence="15">The BAR domain mediates homodimerization, it can neither bind membrane nor impart curvature, but instead requires the neighboring PH domain to achieve these functions.</text>
</comment>
<evidence type="ECO:0000256" key="7">
    <source>
        <dbReference type="ARBA" id="ARBA00022753"/>
    </source>
</evidence>
<keyword evidence="8 14" id="KW-0863">Zinc-finger</keyword>
<name>A0ABM2XW60_MESAU</name>
<comment type="activity regulation">
    <text evidence="15">GAP activity stimulated by phosphatidylinositol 4,5-bisphosphate (PIP2) and phosphatidic acid.</text>
</comment>
<evidence type="ECO:0000256" key="3">
    <source>
        <dbReference type="ARBA" id="ARBA00022468"/>
    </source>
</evidence>
<feature type="repeat" description="ANK" evidence="13">
    <location>
        <begin position="639"/>
        <end position="671"/>
    </location>
</feature>
<evidence type="ECO:0000313" key="21">
    <source>
        <dbReference type="RefSeq" id="XP_040606907.1"/>
    </source>
</evidence>
<feature type="repeat" description="ANK" evidence="13">
    <location>
        <begin position="672"/>
        <end position="704"/>
    </location>
</feature>
<keyword evidence="4" id="KW-1003">Cell membrane</keyword>
<evidence type="ECO:0000256" key="1">
    <source>
        <dbReference type="ARBA" id="ARBA00004236"/>
    </source>
</evidence>
<evidence type="ECO:0000259" key="18">
    <source>
        <dbReference type="PROSITE" id="PS50003"/>
    </source>
</evidence>
<evidence type="ECO:0000256" key="8">
    <source>
        <dbReference type="ARBA" id="ARBA00022771"/>
    </source>
</evidence>
<dbReference type="Pfam" id="PF12796">
    <property type="entry name" value="Ank_2"/>
    <property type="match status" value="1"/>
</dbReference>
<feature type="compositionally biased region" description="Basic and acidic residues" evidence="17">
    <location>
        <begin position="374"/>
        <end position="385"/>
    </location>
</feature>
<dbReference type="Pfam" id="PF00169">
    <property type="entry name" value="PH"/>
    <property type="match status" value="1"/>
</dbReference>
<comment type="subcellular location">
    <subcellularLocation>
        <location evidence="1">Cell membrane</location>
    </subcellularLocation>
    <subcellularLocation>
        <location evidence="2 15">Endosome membrane</location>
        <topology evidence="2 15">Peripheral membrane protein</topology>
    </subcellularLocation>
</comment>
<keyword evidence="3 15" id="KW-0343">GTPase activation</keyword>
<dbReference type="SMART" id="SM00248">
    <property type="entry name" value="ANK"/>
    <property type="match status" value="3"/>
</dbReference>
<feature type="coiled-coil region" evidence="16">
    <location>
        <begin position="117"/>
        <end position="147"/>
    </location>
</feature>
<keyword evidence="12" id="KW-0472">Membrane</keyword>
<dbReference type="SUPFAM" id="SSF48403">
    <property type="entry name" value="Ankyrin repeat"/>
    <property type="match status" value="1"/>
</dbReference>
<dbReference type="PROSITE" id="PS50088">
    <property type="entry name" value="ANK_REPEAT"/>
    <property type="match status" value="2"/>
</dbReference>
<dbReference type="CDD" id="cd07638">
    <property type="entry name" value="BAR_ACAP2"/>
    <property type="match status" value="1"/>
</dbReference>
<proteinExistence type="predicted"/>
<evidence type="ECO:0000256" key="4">
    <source>
        <dbReference type="ARBA" id="ARBA00022475"/>
    </source>
</evidence>
<dbReference type="SUPFAM" id="SSF103657">
    <property type="entry name" value="BAR/IMD domain-like"/>
    <property type="match status" value="1"/>
</dbReference>
<dbReference type="Gene3D" id="1.25.40.20">
    <property type="entry name" value="Ankyrin repeat-containing domain"/>
    <property type="match status" value="1"/>
</dbReference>
<evidence type="ECO:0000256" key="13">
    <source>
        <dbReference type="PROSITE-ProRule" id="PRU00023"/>
    </source>
</evidence>
<dbReference type="Gene3D" id="2.30.29.30">
    <property type="entry name" value="Pleckstrin-homology domain (PH domain)/Phosphotyrosine-binding domain (PTB)"/>
    <property type="match status" value="1"/>
</dbReference>
<dbReference type="SUPFAM" id="SSF50729">
    <property type="entry name" value="PH domain-like"/>
    <property type="match status" value="1"/>
</dbReference>
<dbReference type="PROSITE" id="PS50297">
    <property type="entry name" value="ANK_REP_REGION"/>
    <property type="match status" value="2"/>
</dbReference>
<keyword evidence="7 15" id="KW-0967">Endosome</keyword>
<dbReference type="Pfam" id="PF01412">
    <property type="entry name" value="ArfGap"/>
    <property type="match status" value="1"/>
</dbReference>
<dbReference type="InterPro" id="IPR038508">
    <property type="entry name" value="ArfGAP_dom_sf"/>
</dbReference>
<evidence type="ECO:0000313" key="20">
    <source>
        <dbReference type="Proteomes" id="UP000886700"/>
    </source>
</evidence>
<dbReference type="RefSeq" id="XP_040606907.1">
    <property type="nucleotide sequence ID" value="XM_040750973.1"/>
</dbReference>
<dbReference type="PROSITE" id="PS50003">
    <property type="entry name" value="PH_DOMAIN"/>
    <property type="match status" value="1"/>
</dbReference>
<dbReference type="InterPro" id="IPR002110">
    <property type="entry name" value="Ankyrin_rpt"/>
</dbReference>
<feature type="domain" description="PH" evidence="18">
    <location>
        <begin position="266"/>
        <end position="368"/>
    </location>
</feature>
<dbReference type="PANTHER" id="PTHR23180">
    <property type="entry name" value="CENTAURIN/ARF"/>
    <property type="match status" value="1"/>
</dbReference>
<evidence type="ECO:0000256" key="11">
    <source>
        <dbReference type="ARBA" id="ARBA00023054"/>
    </source>
</evidence>
<evidence type="ECO:0000256" key="9">
    <source>
        <dbReference type="ARBA" id="ARBA00022833"/>
    </source>
</evidence>
<evidence type="ECO:0000256" key="2">
    <source>
        <dbReference type="ARBA" id="ARBA00004481"/>
    </source>
</evidence>
<keyword evidence="5 15" id="KW-0479">Metal-binding</keyword>
<keyword evidence="6 15" id="KW-0677">Repeat</keyword>
<dbReference type="PRINTS" id="PR00405">
    <property type="entry name" value="REVINTRACTNG"/>
</dbReference>
<dbReference type="InterPro" id="IPR001164">
    <property type="entry name" value="ArfGAP_dom"/>
</dbReference>
<dbReference type="Gene3D" id="1.20.1270.60">
    <property type="entry name" value="Arfaptin homology (AH) domain/BAR domain"/>
    <property type="match status" value="1"/>
</dbReference>
<dbReference type="InterPro" id="IPR045258">
    <property type="entry name" value="ACAP1/2/3-like"/>
</dbReference>
<dbReference type="PANTHER" id="PTHR23180:SF241">
    <property type="entry name" value="ARF-GAP WITH COILED-COIL, ANK REPEAT AND PH DOMAIN-CONTAINING PROTEIN 2"/>
    <property type="match status" value="1"/>
</dbReference>
<feature type="domain" description="Arf-GAP" evidence="19">
    <location>
        <begin position="406"/>
        <end position="527"/>
    </location>
</feature>
<evidence type="ECO:0000256" key="5">
    <source>
        <dbReference type="ARBA" id="ARBA00022723"/>
    </source>
</evidence>
<dbReference type="InterPro" id="IPR037278">
    <property type="entry name" value="ARFGAP/RecO"/>
</dbReference>
<gene>
    <name evidence="21" type="primary">Acap2</name>
</gene>
<dbReference type="SMART" id="SM00233">
    <property type="entry name" value="PH"/>
    <property type="match status" value="1"/>
</dbReference>
<evidence type="ECO:0000259" key="19">
    <source>
        <dbReference type="PROSITE" id="PS50115"/>
    </source>
</evidence>
<dbReference type="Pfam" id="PF16746">
    <property type="entry name" value="BAR_3"/>
    <property type="match status" value="1"/>
</dbReference>
<evidence type="ECO:0000256" key="17">
    <source>
        <dbReference type="SAM" id="MobiDB-lite"/>
    </source>
</evidence>
<keyword evidence="9 15" id="KW-0862">Zinc</keyword>
<evidence type="ECO:0000256" key="10">
    <source>
        <dbReference type="ARBA" id="ARBA00023043"/>
    </source>
</evidence>
<feature type="compositionally biased region" description="Polar residues" evidence="17">
    <location>
        <begin position="386"/>
        <end position="395"/>
    </location>
</feature>
<feature type="region of interest" description="Disordered" evidence="17">
    <location>
        <begin position="374"/>
        <end position="398"/>
    </location>
</feature>
<feature type="region of interest" description="Disordered" evidence="17">
    <location>
        <begin position="555"/>
        <end position="595"/>
    </location>
</feature>
<dbReference type="GeneID" id="101838480"/>
<sequence length="777" mass="88122">MKMTVDFEECLKDSPRFRAALEEVEGDVAELELKLDKLVKLCIAMIDTGKAFCLANKQFMNGIRDLAQYSSNDAVVETSLTKFSDSLQEMINFHTILFDQTQRSIKAQLQNFVKEDLRKFKDAKKQFEKVSEEKENALVKNAQVQRNKQHEVEEATNILTATRKCFRHIALDYVLQINVLQSKRRSEILKSMLSFMYAHLAFFHQGYDLFSELGPYMKDLGAQLDRLVVDAAKEKREMEQKHSTIQQKDFSSDDSKLEYNVDAANGIVMEGYLFKRASNAFKTWNRKKPDHIRRWFSIQNNQLVYQKKFKDSPTVVVEDLRLCTVKHCEDVERRFCFEVVSPTKSCMLQADSEKLRQAWIKAVQTSIATAYREKGDESEKLDKKSSPSTGSLDSGNESKEKLLKGESALQRVQCIPGNSSCCDCGLADPRWASINLGITLCIECSGIHRSLGVHFSKVRSLTLDTWEPELLKLMCELGNDVINRVYEAKLEKMGIKKPQPGQRQEKEAYIRAKYVERRFVDKYSVLSPPSEREARVSSRSCEERRLSQVRVPVHTTVKSNDSGIQQGSDDGRESLSSTVSANSLYEPEGERQESSVFLDSKHLNPGLQLYRASYEKNLPKMAEALAHGADVNWANSDENQATALIQAVLGGSLVTCEFLLQNGANVNQRDVQGRGPLHHATVLGHTGQVCLFLKRGANQHATDEEGKDPLSIAVEAANADIVTLLRLARMNEEMRESEGLYGQPGDETYQDIFRDFSQMASNNPEKLNRFQQDSQKF</sequence>
<dbReference type="PROSITE" id="PS50115">
    <property type="entry name" value="ARFGAP"/>
    <property type="match status" value="1"/>
</dbReference>
<feature type="compositionally biased region" description="Polar residues" evidence="17">
    <location>
        <begin position="556"/>
        <end position="583"/>
    </location>
</feature>
<dbReference type="Proteomes" id="UP000886700">
    <property type="component" value="Unplaced"/>
</dbReference>
<dbReference type="InterPro" id="IPR027267">
    <property type="entry name" value="AH/BAR_dom_sf"/>
</dbReference>
<comment type="domain">
    <text evidence="15">PH domain binds phospholipids including phosphatidic acid, phosphatidylinositol 3-phosphate, phosphatidylinositol 3,5-bisphosphate (PIP2) and phosphatidylinositol 3,4,5-trisphosphate (PIP3). May mediate protein binding to PIP2 or PIP3 containing membranes.</text>
</comment>
<protein>
    <recommendedName>
        <fullName evidence="15">Arf-GAP with coiled-coil, ANK repeat and PH domain-containing protein</fullName>
        <shortName evidence="15">Cnt-b</shortName>
    </recommendedName>
    <alternativeName>
        <fullName evidence="15">Centaurin-beta</fullName>
    </alternativeName>
</protein>
<dbReference type="Gene3D" id="1.10.220.150">
    <property type="entry name" value="Arf GTPase activating protein"/>
    <property type="match status" value="1"/>
</dbReference>
<dbReference type="CDD" id="cd08851">
    <property type="entry name" value="ArfGap_ACAP2"/>
    <property type="match status" value="1"/>
</dbReference>
<reference evidence="21" key="1">
    <citation type="submission" date="2025-08" db="UniProtKB">
        <authorList>
            <consortium name="RefSeq"/>
        </authorList>
    </citation>
    <scope>IDENTIFICATION</scope>
    <source>
        <tissue evidence="21">Liver</tissue>
    </source>
</reference>
<evidence type="ECO:0000256" key="15">
    <source>
        <dbReference type="RuleBase" id="RU369028"/>
    </source>
</evidence>
<keyword evidence="11 16" id="KW-0175">Coiled coil</keyword>
<keyword evidence="20" id="KW-1185">Reference proteome</keyword>
<dbReference type="InterPro" id="IPR001849">
    <property type="entry name" value="PH_domain"/>
</dbReference>
<dbReference type="InterPro" id="IPR004148">
    <property type="entry name" value="BAR_dom"/>
</dbReference>
<dbReference type="SMART" id="SM00105">
    <property type="entry name" value="ArfGap"/>
    <property type="match status" value="1"/>
</dbReference>
<evidence type="ECO:0000256" key="6">
    <source>
        <dbReference type="ARBA" id="ARBA00022737"/>
    </source>
</evidence>
<organism evidence="20 21">
    <name type="scientific">Mesocricetus auratus</name>
    <name type="common">Golden hamster</name>
    <dbReference type="NCBI Taxonomy" id="10036"/>
    <lineage>
        <taxon>Eukaryota</taxon>
        <taxon>Metazoa</taxon>
        <taxon>Chordata</taxon>
        <taxon>Craniata</taxon>
        <taxon>Vertebrata</taxon>
        <taxon>Euteleostomi</taxon>
        <taxon>Mammalia</taxon>
        <taxon>Eutheria</taxon>
        <taxon>Euarchontoglires</taxon>
        <taxon>Glires</taxon>
        <taxon>Rodentia</taxon>
        <taxon>Myomorpha</taxon>
        <taxon>Muroidea</taxon>
        <taxon>Cricetidae</taxon>
        <taxon>Cricetinae</taxon>
        <taxon>Mesocricetus</taxon>
    </lineage>
</organism>
<comment type="function">
    <text evidence="15">GTPase-activating protein for the ADP ribosylation factor family.</text>
</comment>
<feature type="coiled-coil region" evidence="16">
    <location>
        <begin position="217"/>
        <end position="248"/>
    </location>
</feature>
<dbReference type="SUPFAM" id="SSF57863">
    <property type="entry name" value="ArfGap/RecO-like zinc finger"/>
    <property type="match status" value="1"/>
</dbReference>
<evidence type="ECO:0000256" key="14">
    <source>
        <dbReference type="PROSITE-ProRule" id="PRU00288"/>
    </source>
</evidence>
<evidence type="ECO:0000256" key="16">
    <source>
        <dbReference type="SAM" id="Coils"/>
    </source>
</evidence>